<dbReference type="GO" id="GO:0008654">
    <property type="term" value="P:phospholipid biosynthetic process"/>
    <property type="evidence" value="ECO:0007669"/>
    <property type="project" value="InterPro"/>
</dbReference>
<reference evidence="4" key="1">
    <citation type="submission" date="2020-10" db="EMBL/GenBank/DDBJ databases">
        <authorList>
            <person name="Hahn C.J."/>
            <person name="Laso-Perez R."/>
            <person name="Vulcano F."/>
            <person name="Vaziourakis K.-M."/>
            <person name="Stokke R."/>
            <person name="Steen I.H."/>
            <person name="Teske A."/>
            <person name="Boetius A."/>
            <person name="Liebeke M."/>
            <person name="Amann R."/>
            <person name="Knittel K."/>
        </authorList>
    </citation>
    <scope>NUCLEOTIDE SEQUENCE</scope>
    <source>
        <strain evidence="4">Gfbio:e3339647-f889-4370-9287-4fb5cb688e4c:AG392J18_GoMArc1</strain>
    </source>
</reference>
<comment type="caution">
    <text evidence="4">The sequence shown here is derived from an EMBL/GenBank/DDBJ whole genome shotgun (WGS) entry which is preliminary data.</text>
</comment>
<dbReference type="InterPro" id="IPR000462">
    <property type="entry name" value="CDP-OH_P_trans"/>
</dbReference>
<dbReference type="PROSITE" id="PS00379">
    <property type="entry name" value="CDP_ALCOHOL_P_TRANSF"/>
    <property type="match status" value="1"/>
</dbReference>
<dbReference type="Pfam" id="PF01066">
    <property type="entry name" value="CDP-OH_P_transf"/>
    <property type="match status" value="1"/>
</dbReference>
<feature type="transmembrane region" description="Helical" evidence="3">
    <location>
        <begin position="172"/>
        <end position="192"/>
    </location>
</feature>
<dbReference type="EMBL" id="CAJHIR010000082">
    <property type="protein sequence ID" value="CAD6494805.1"/>
    <property type="molecule type" value="Genomic_DNA"/>
</dbReference>
<dbReference type="Gene3D" id="1.20.120.1760">
    <property type="match status" value="1"/>
</dbReference>
<sequence>MTIDLFRSQAGKILNPVALLLKRSNVTANNLSLISLFFAISAAVTFYYSKSNPMYLLLAGFLVLLSSFTDALDGTLARITCTTGLRGDFLDHVIDRYCDTFILCAIFFAGYVPWEIGIIAITGVLLTSYLGTQAQAVKLGRYYGGILGRADRLVLIILASIATAFYSQEIFYYSILGWSIVIIAVTSHITAIQRIHHIWHKL</sequence>
<dbReference type="GO" id="GO:0016780">
    <property type="term" value="F:phosphotransferase activity, for other substituted phosphate groups"/>
    <property type="evidence" value="ECO:0007669"/>
    <property type="project" value="InterPro"/>
</dbReference>
<dbReference type="AlphaFoldDB" id="A0A811TBT8"/>
<evidence type="ECO:0000256" key="2">
    <source>
        <dbReference type="RuleBase" id="RU003750"/>
    </source>
</evidence>
<evidence type="ECO:0000313" key="5">
    <source>
        <dbReference type="Proteomes" id="UP000612009"/>
    </source>
</evidence>
<feature type="transmembrane region" description="Helical" evidence="3">
    <location>
        <begin position="54"/>
        <end position="72"/>
    </location>
</feature>
<evidence type="ECO:0000256" key="1">
    <source>
        <dbReference type="ARBA" id="ARBA00022679"/>
    </source>
</evidence>
<gene>
    <name evidence="4" type="ORF">LAKADJCE_00945</name>
</gene>
<keyword evidence="1 2" id="KW-0808">Transferase</keyword>
<comment type="similarity">
    <text evidence="2">Belongs to the CDP-alcohol phosphatidyltransferase class-I family.</text>
</comment>
<dbReference type="InterPro" id="IPR048254">
    <property type="entry name" value="CDP_ALCOHOL_P_TRANSF_CS"/>
</dbReference>
<feature type="transmembrane region" description="Helical" evidence="3">
    <location>
        <begin position="93"/>
        <end position="112"/>
    </location>
</feature>
<accession>A0A811TBT8</accession>
<dbReference type="EC" id="2.7.8.39" evidence="4"/>
<organism evidence="4 5">
    <name type="scientific">Candidatus Argoarchaeum ethanivorans</name>
    <dbReference type="NCBI Taxonomy" id="2608793"/>
    <lineage>
        <taxon>Archaea</taxon>
        <taxon>Methanobacteriati</taxon>
        <taxon>Methanobacteriota</taxon>
        <taxon>Stenosarchaea group</taxon>
        <taxon>Methanomicrobia</taxon>
        <taxon>Methanosarcinales</taxon>
        <taxon>Methanosarcinales incertae sedis</taxon>
        <taxon>GOM Arc I cluster</taxon>
        <taxon>Candidatus Argoarchaeum</taxon>
    </lineage>
</organism>
<evidence type="ECO:0000313" key="4">
    <source>
        <dbReference type="EMBL" id="CAD6494805.1"/>
    </source>
</evidence>
<feature type="transmembrane region" description="Helical" evidence="3">
    <location>
        <begin position="31"/>
        <end position="48"/>
    </location>
</feature>
<protein>
    <submittedName>
        <fullName evidence="4">Archaetidylinositol phosphate synthase</fullName>
        <ecNumber evidence="4">2.7.8.39</ecNumber>
    </submittedName>
</protein>
<evidence type="ECO:0000256" key="3">
    <source>
        <dbReference type="SAM" id="Phobius"/>
    </source>
</evidence>
<keyword evidence="3" id="KW-0812">Transmembrane</keyword>
<dbReference type="InterPro" id="IPR043130">
    <property type="entry name" value="CDP-OH_PTrfase_TM_dom"/>
</dbReference>
<dbReference type="GO" id="GO:0016020">
    <property type="term" value="C:membrane"/>
    <property type="evidence" value="ECO:0007669"/>
    <property type="project" value="InterPro"/>
</dbReference>
<keyword evidence="3" id="KW-0472">Membrane</keyword>
<proteinExistence type="inferred from homology"/>
<name>A0A811TBT8_9EURY</name>
<keyword evidence="3" id="KW-1133">Transmembrane helix</keyword>
<dbReference type="Proteomes" id="UP000612009">
    <property type="component" value="Unassembled WGS sequence"/>
</dbReference>